<feature type="transmembrane region" description="Helical" evidence="2">
    <location>
        <begin position="40"/>
        <end position="60"/>
    </location>
</feature>
<reference evidence="3 4" key="1">
    <citation type="submission" date="2015-08" db="EMBL/GenBank/DDBJ databases">
        <authorList>
            <person name="Babu N.S."/>
            <person name="Beckwith C.J."/>
            <person name="Beseler K.G."/>
            <person name="Brison A."/>
            <person name="Carone J.V."/>
            <person name="Caskin T.P."/>
            <person name="Diamond M."/>
            <person name="Durham M.E."/>
            <person name="Foxe J.M."/>
            <person name="Go M."/>
            <person name="Henderson B.A."/>
            <person name="Jones I.B."/>
            <person name="McGettigan J.A."/>
            <person name="Micheletti S.J."/>
            <person name="Nasrallah M.E."/>
            <person name="Ortiz D."/>
            <person name="Piller C.R."/>
            <person name="Privatt S.R."/>
            <person name="Schneider S.L."/>
            <person name="Sharp S."/>
            <person name="Smith T.C."/>
            <person name="Stanton J.D."/>
            <person name="Ullery H.E."/>
            <person name="Wilson R.J."/>
            <person name="Serrano M.G."/>
            <person name="Buck G."/>
            <person name="Lee V."/>
            <person name="Wang Y."/>
            <person name="Carvalho R."/>
            <person name="Voegtly L."/>
            <person name="Shi R."/>
            <person name="Duckworth R."/>
            <person name="Johnson A."/>
            <person name="Loviza R."/>
            <person name="Walstead R."/>
            <person name="Shah Z."/>
            <person name="Kiflezghi M."/>
            <person name="Wade K."/>
            <person name="Ball S.L."/>
            <person name="Bradley K.W."/>
            <person name="Asai D.J."/>
            <person name="Bowman C.A."/>
            <person name="Russell D.A."/>
            <person name="Pope W.H."/>
            <person name="Jacobs-Sera D."/>
            <person name="Hendrix R.W."/>
            <person name="Hatfull G.F."/>
        </authorList>
    </citation>
    <scope>NUCLEOTIDE SEQUENCE [LARGE SCALE GENOMIC DNA]</scope>
    <source>
        <strain evidence="3 4">DSM 27648</strain>
    </source>
</reference>
<accession>A0A0K1Q5X8</accession>
<proteinExistence type="predicted"/>
<dbReference type="STRING" id="1391654.AKJ09_07735"/>
<keyword evidence="4" id="KW-1185">Reference proteome</keyword>
<keyword evidence="2" id="KW-1133">Transmembrane helix</keyword>
<dbReference type="OrthoDB" id="5514508at2"/>
<sequence>MSRDEESVFEDDALDALLDVGRNERPPSSWGGRQDVYRHLAIGGIIVLAFARASVTLAGLPRVLRATATAVVVGAAIGSMLLFVRRSSPANECVPAPVAATTVAAPFEPPIDVTSEREAPAPTLSVDALPSFVATPAPTVQGREPGRAVARDTTPSAAPSLARETKSIAKIRSLVAAQDFAGALAAIAEHRSAFPGGLLGQEASVLEIEALRGADDPRGCRAGRAFLDAHPESAHRVRVMSLLRSCGE</sequence>
<evidence type="ECO:0008006" key="5">
    <source>
        <dbReference type="Google" id="ProtNLM"/>
    </source>
</evidence>
<dbReference type="EMBL" id="CP012333">
    <property type="protein sequence ID" value="AKV01072.1"/>
    <property type="molecule type" value="Genomic_DNA"/>
</dbReference>
<evidence type="ECO:0000256" key="1">
    <source>
        <dbReference type="SAM" id="MobiDB-lite"/>
    </source>
</evidence>
<organism evidence="3 4">
    <name type="scientific">Labilithrix luteola</name>
    <dbReference type="NCBI Taxonomy" id="1391654"/>
    <lineage>
        <taxon>Bacteria</taxon>
        <taxon>Pseudomonadati</taxon>
        <taxon>Myxococcota</taxon>
        <taxon>Polyangia</taxon>
        <taxon>Polyangiales</taxon>
        <taxon>Labilitrichaceae</taxon>
        <taxon>Labilithrix</taxon>
    </lineage>
</organism>
<dbReference type="AlphaFoldDB" id="A0A0K1Q5X8"/>
<feature type="region of interest" description="Disordered" evidence="1">
    <location>
        <begin position="136"/>
        <end position="157"/>
    </location>
</feature>
<evidence type="ECO:0000313" key="3">
    <source>
        <dbReference type="EMBL" id="AKV01072.1"/>
    </source>
</evidence>
<keyword evidence="2" id="KW-0472">Membrane</keyword>
<gene>
    <name evidence="3" type="ORF">AKJ09_07735</name>
</gene>
<dbReference type="KEGG" id="llu:AKJ09_07735"/>
<protein>
    <recommendedName>
        <fullName evidence="5">Outer membrane lipoprotein BamD-like domain-containing protein</fullName>
    </recommendedName>
</protein>
<evidence type="ECO:0000256" key="2">
    <source>
        <dbReference type="SAM" id="Phobius"/>
    </source>
</evidence>
<dbReference type="RefSeq" id="WP_146652237.1">
    <property type="nucleotide sequence ID" value="NZ_CP012333.1"/>
</dbReference>
<dbReference type="Proteomes" id="UP000064967">
    <property type="component" value="Chromosome"/>
</dbReference>
<feature type="transmembrane region" description="Helical" evidence="2">
    <location>
        <begin position="66"/>
        <end position="84"/>
    </location>
</feature>
<keyword evidence="2" id="KW-0812">Transmembrane</keyword>
<name>A0A0K1Q5X8_9BACT</name>
<evidence type="ECO:0000313" key="4">
    <source>
        <dbReference type="Proteomes" id="UP000064967"/>
    </source>
</evidence>